<dbReference type="RefSeq" id="WP_188586180.1">
    <property type="nucleotide sequence ID" value="NZ_BMGC01000009.1"/>
</dbReference>
<evidence type="ECO:0000259" key="7">
    <source>
        <dbReference type="PROSITE" id="PS50977"/>
    </source>
</evidence>
<protein>
    <submittedName>
        <fullName evidence="8">TetR family transcriptional regulator</fullName>
    </submittedName>
</protein>
<sequence length="236" mass="25093">MPRLSLDERRSLLVDAAFRVIGAHGVEAATTRAICAEAQMPQASFHYAFTSRMELLDAVVETALETELTALTTHVDPGVGAAVSVRENFRRAMRGYVDAVVADPAREQAMLALAAYARVTPELHRWGAEIYDRYHRLALDLLSFVETTTGVTMSTSPHQLAPLAVAITDGITSGYLSTFDAATAYRTAEMGAQILAAQALGAPGAHDSSSQQAGWPAGSSQVGPAPTTRHEKAGAR</sequence>
<dbReference type="GO" id="GO:0003700">
    <property type="term" value="F:DNA-binding transcription factor activity"/>
    <property type="evidence" value="ECO:0007669"/>
    <property type="project" value="TreeGrafter"/>
</dbReference>
<feature type="domain" description="HTH tetR-type" evidence="7">
    <location>
        <begin position="7"/>
        <end position="67"/>
    </location>
</feature>
<dbReference type="InterPro" id="IPR050109">
    <property type="entry name" value="HTH-type_TetR-like_transc_reg"/>
</dbReference>
<feature type="DNA-binding region" description="H-T-H motif" evidence="5">
    <location>
        <begin position="30"/>
        <end position="49"/>
    </location>
</feature>
<dbReference type="EMBL" id="BMGC01000009">
    <property type="protein sequence ID" value="GGB29543.1"/>
    <property type="molecule type" value="Genomic_DNA"/>
</dbReference>
<evidence type="ECO:0000313" key="9">
    <source>
        <dbReference type="Proteomes" id="UP000621454"/>
    </source>
</evidence>
<keyword evidence="1" id="KW-0678">Repressor</keyword>
<keyword evidence="4" id="KW-0804">Transcription</keyword>
<dbReference type="PROSITE" id="PS50977">
    <property type="entry name" value="HTH_TETR_2"/>
    <property type="match status" value="1"/>
</dbReference>
<dbReference type="InterPro" id="IPR036271">
    <property type="entry name" value="Tet_transcr_reg_TetR-rel_C_sf"/>
</dbReference>
<comment type="caution">
    <text evidence="8">The sequence shown here is derived from an EMBL/GenBank/DDBJ whole genome shotgun (WGS) entry which is preliminary data.</text>
</comment>
<dbReference type="Pfam" id="PF00440">
    <property type="entry name" value="TetR_N"/>
    <property type="match status" value="1"/>
</dbReference>
<organism evidence="8 9">
    <name type="scientific">Gordonia jinhuaensis</name>
    <dbReference type="NCBI Taxonomy" id="1517702"/>
    <lineage>
        <taxon>Bacteria</taxon>
        <taxon>Bacillati</taxon>
        <taxon>Actinomycetota</taxon>
        <taxon>Actinomycetes</taxon>
        <taxon>Mycobacteriales</taxon>
        <taxon>Gordoniaceae</taxon>
        <taxon>Gordonia</taxon>
    </lineage>
</organism>
<dbReference type="Pfam" id="PF13977">
    <property type="entry name" value="TetR_C_6"/>
    <property type="match status" value="1"/>
</dbReference>
<dbReference type="PANTHER" id="PTHR30055:SF234">
    <property type="entry name" value="HTH-TYPE TRANSCRIPTIONAL REGULATOR BETI"/>
    <property type="match status" value="1"/>
</dbReference>
<name>A0A916T3G6_9ACTN</name>
<dbReference type="AlphaFoldDB" id="A0A916T3G6"/>
<feature type="region of interest" description="Disordered" evidence="6">
    <location>
        <begin position="203"/>
        <end position="236"/>
    </location>
</feature>
<dbReference type="PANTHER" id="PTHR30055">
    <property type="entry name" value="HTH-TYPE TRANSCRIPTIONAL REGULATOR RUTR"/>
    <property type="match status" value="1"/>
</dbReference>
<dbReference type="GO" id="GO:0000976">
    <property type="term" value="F:transcription cis-regulatory region binding"/>
    <property type="evidence" value="ECO:0007669"/>
    <property type="project" value="TreeGrafter"/>
</dbReference>
<dbReference type="Proteomes" id="UP000621454">
    <property type="component" value="Unassembled WGS sequence"/>
</dbReference>
<evidence type="ECO:0000256" key="4">
    <source>
        <dbReference type="ARBA" id="ARBA00023163"/>
    </source>
</evidence>
<evidence type="ECO:0000256" key="5">
    <source>
        <dbReference type="PROSITE-ProRule" id="PRU00335"/>
    </source>
</evidence>
<dbReference type="SUPFAM" id="SSF48498">
    <property type="entry name" value="Tetracyclin repressor-like, C-terminal domain"/>
    <property type="match status" value="1"/>
</dbReference>
<reference evidence="8" key="2">
    <citation type="submission" date="2020-09" db="EMBL/GenBank/DDBJ databases">
        <authorList>
            <person name="Sun Q."/>
            <person name="Zhou Y."/>
        </authorList>
    </citation>
    <scope>NUCLEOTIDE SEQUENCE</scope>
    <source>
        <strain evidence="8">CGMCC 1.12827</strain>
    </source>
</reference>
<keyword evidence="3 5" id="KW-0238">DNA-binding</keyword>
<keyword evidence="2" id="KW-0805">Transcription regulation</keyword>
<evidence type="ECO:0000313" key="8">
    <source>
        <dbReference type="EMBL" id="GGB29543.1"/>
    </source>
</evidence>
<evidence type="ECO:0000256" key="1">
    <source>
        <dbReference type="ARBA" id="ARBA00022491"/>
    </source>
</evidence>
<reference evidence="8" key="1">
    <citation type="journal article" date="2014" name="Int. J. Syst. Evol. Microbiol.">
        <title>Complete genome sequence of Corynebacterium casei LMG S-19264T (=DSM 44701T), isolated from a smear-ripened cheese.</title>
        <authorList>
            <consortium name="US DOE Joint Genome Institute (JGI-PGF)"/>
            <person name="Walter F."/>
            <person name="Albersmeier A."/>
            <person name="Kalinowski J."/>
            <person name="Ruckert C."/>
        </authorList>
    </citation>
    <scope>NUCLEOTIDE SEQUENCE</scope>
    <source>
        <strain evidence="8">CGMCC 1.12827</strain>
    </source>
</reference>
<dbReference type="InterPro" id="IPR001647">
    <property type="entry name" value="HTH_TetR"/>
</dbReference>
<keyword evidence="9" id="KW-1185">Reference proteome</keyword>
<evidence type="ECO:0000256" key="6">
    <source>
        <dbReference type="SAM" id="MobiDB-lite"/>
    </source>
</evidence>
<proteinExistence type="predicted"/>
<accession>A0A916T3G6</accession>
<feature type="compositionally biased region" description="Polar residues" evidence="6">
    <location>
        <begin position="207"/>
        <end position="222"/>
    </location>
</feature>
<dbReference type="InterPro" id="IPR039538">
    <property type="entry name" value="BetI_C"/>
</dbReference>
<dbReference type="Gene3D" id="1.10.357.10">
    <property type="entry name" value="Tetracycline Repressor, domain 2"/>
    <property type="match status" value="1"/>
</dbReference>
<gene>
    <name evidence="8" type="ORF">GCM10011489_17110</name>
</gene>
<evidence type="ECO:0000256" key="3">
    <source>
        <dbReference type="ARBA" id="ARBA00023125"/>
    </source>
</evidence>
<dbReference type="SUPFAM" id="SSF46689">
    <property type="entry name" value="Homeodomain-like"/>
    <property type="match status" value="1"/>
</dbReference>
<dbReference type="InterPro" id="IPR009057">
    <property type="entry name" value="Homeodomain-like_sf"/>
</dbReference>
<evidence type="ECO:0000256" key="2">
    <source>
        <dbReference type="ARBA" id="ARBA00023015"/>
    </source>
</evidence>